<organism evidence="6 7">
    <name type="scientific">Caenorhabditis angaria</name>
    <dbReference type="NCBI Taxonomy" id="860376"/>
    <lineage>
        <taxon>Eukaryota</taxon>
        <taxon>Metazoa</taxon>
        <taxon>Ecdysozoa</taxon>
        <taxon>Nematoda</taxon>
        <taxon>Chromadorea</taxon>
        <taxon>Rhabditida</taxon>
        <taxon>Rhabditina</taxon>
        <taxon>Rhabditomorpha</taxon>
        <taxon>Rhabditoidea</taxon>
        <taxon>Rhabditidae</taxon>
        <taxon>Peloderinae</taxon>
        <taxon>Caenorhabditis</taxon>
    </lineage>
</organism>
<evidence type="ECO:0000256" key="2">
    <source>
        <dbReference type="ARBA" id="ARBA00023015"/>
    </source>
</evidence>
<dbReference type="InterPro" id="IPR035500">
    <property type="entry name" value="NHR-like_dom_sf"/>
</dbReference>
<accession>A0A9P1IF63</accession>
<dbReference type="PANTHER" id="PTHR45886">
    <property type="entry name" value="NUCLEAR HORMONE RECEPTOR FAMILY-RELATED-RELATED"/>
    <property type="match status" value="1"/>
</dbReference>
<name>A0A9P1IF63_9PELO</name>
<gene>
    <name evidence="6" type="ORF">CAMP_LOCUS5653</name>
</gene>
<keyword evidence="2" id="KW-0805">Transcription regulation</keyword>
<dbReference type="PANTHER" id="PTHR45886:SF14">
    <property type="entry name" value="NUCLEAR HORMONE RECEPTOR FAMILY-RELATED"/>
    <property type="match status" value="1"/>
</dbReference>
<dbReference type="Proteomes" id="UP001152747">
    <property type="component" value="Unassembled WGS sequence"/>
</dbReference>
<reference evidence="6" key="1">
    <citation type="submission" date="2022-11" db="EMBL/GenBank/DDBJ databases">
        <authorList>
            <person name="Kikuchi T."/>
        </authorList>
    </citation>
    <scope>NUCLEOTIDE SEQUENCE</scope>
    <source>
        <strain evidence="6">PS1010</strain>
    </source>
</reference>
<feature type="domain" description="NR LBD" evidence="5">
    <location>
        <begin position="86"/>
        <end position="315"/>
    </location>
</feature>
<comment type="similarity">
    <text evidence="1">Belongs to the nuclear hormone receptor family.</text>
</comment>
<protein>
    <recommendedName>
        <fullName evidence="5">NR LBD domain-containing protein</fullName>
    </recommendedName>
</protein>
<evidence type="ECO:0000256" key="1">
    <source>
        <dbReference type="ARBA" id="ARBA00005993"/>
    </source>
</evidence>
<keyword evidence="3" id="KW-0804">Transcription</keyword>
<proteinExistence type="inferred from homology"/>
<dbReference type="PROSITE" id="PS51843">
    <property type="entry name" value="NR_LBD"/>
    <property type="match status" value="1"/>
</dbReference>
<comment type="caution">
    <text evidence="6">The sequence shown here is derived from an EMBL/GenBank/DDBJ whole genome shotgun (WGS) entry which is preliminary data.</text>
</comment>
<dbReference type="SMART" id="SM00430">
    <property type="entry name" value="HOLI"/>
    <property type="match status" value="1"/>
</dbReference>
<keyword evidence="4" id="KW-0675">Receptor</keyword>
<evidence type="ECO:0000259" key="5">
    <source>
        <dbReference type="PROSITE" id="PS51843"/>
    </source>
</evidence>
<evidence type="ECO:0000256" key="4">
    <source>
        <dbReference type="ARBA" id="ARBA00023170"/>
    </source>
</evidence>
<dbReference type="EMBL" id="CANHGI010000002">
    <property type="protein sequence ID" value="CAI5443016.1"/>
    <property type="molecule type" value="Genomic_DNA"/>
</dbReference>
<keyword evidence="7" id="KW-1185">Reference proteome</keyword>
<sequence>MDKKRKTIDSSERFPIRIQSSNQLDQIIWNLSYLDSRILKLRNSTYNPIDFPNFEQILDAPSILNLAEKYEPMSGWPLTLEEFGEKQRKLNEFDLQFSDKKFIDQSINTKNWLRFDTMLSIEYLKSLDFFKFLKFEDRSVLAKHVTVTIQTMIFAYSSFQNKPDCFKTPDGCCVDSETISVILHSYMARKMCKHATFIEVHLKSIQKVMGFLIQEKLTEIEYMLLKSIAICDPIFELSEEARNIIWKNRQKFSKILLEYCEITYGKRNGPSRFVKLLSYLNLIISHEKHMRIFIIFLGLSSKMRSLENVIFNVSS</sequence>
<dbReference type="SUPFAM" id="SSF48508">
    <property type="entry name" value="Nuclear receptor ligand-binding domain"/>
    <property type="match status" value="1"/>
</dbReference>
<dbReference type="InterPro" id="IPR000536">
    <property type="entry name" value="Nucl_hrmn_rcpt_lig-bd"/>
</dbReference>
<evidence type="ECO:0000313" key="7">
    <source>
        <dbReference type="Proteomes" id="UP001152747"/>
    </source>
</evidence>
<dbReference type="Gene3D" id="1.10.565.10">
    <property type="entry name" value="Retinoid X Receptor"/>
    <property type="match status" value="1"/>
</dbReference>
<dbReference type="AlphaFoldDB" id="A0A9P1IF63"/>
<evidence type="ECO:0000256" key="3">
    <source>
        <dbReference type="ARBA" id="ARBA00023163"/>
    </source>
</evidence>
<dbReference type="Pfam" id="PF00104">
    <property type="entry name" value="Hormone_recep"/>
    <property type="match status" value="1"/>
</dbReference>
<evidence type="ECO:0000313" key="6">
    <source>
        <dbReference type="EMBL" id="CAI5443016.1"/>
    </source>
</evidence>